<sequence length="193" mass="21071">MTTAGPERTAVDTLISGTVIIERSENSVRTFPESDDSNSVVIERIGPRTHKCPLGTRDAAAVSARVNGRELTLTIGSGRLFKRNYRIVAEFDGRFVSLRPKDIEATTYLNGKPHEIEKEFGEFTLRAGGTVEVFWALPRKVLHKTVEPPVPTVEELLVGYALAAAFGTGALSLTTIVMGGRGLDDALMSRDRR</sequence>
<dbReference type="Proteomes" id="UP001275440">
    <property type="component" value="Unassembled WGS sequence"/>
</dbReference>
<evidence type="ECO:0000313" key="2">
    <source>
        <dbReference type="EMBL" id="MDV2477801.1"/>
    </source>
</evidence>
<accession>A0ABU3WUX3</accession>
<protein>
    <recommendedName>
        <fullName evidence="4">FHA domain-containing protein</fullName>
    </recommendedName>
</protein>
<gene>
    <name evidence="2" type="ORF">F8M49_24770</name>
</gene>
<keyword evidence="1" id="KW-1133">Transmembrane helix</keyword>
<keyword evidence="1" id="KW-0812">Transmembrane</keyword>
<evidence type="ECO:0000313" key="3">
    <source>
        <dbReference type="Proteomes" id="UP001275440"/>
    </source>
</evidence>
<organism evidence="2 3">
    <name type="scientific">Rhodococcus zopfii</name>
    <dbReference type="NCBI Taxonomy" id="43772"/>
    <lineage>
        <taxon>Bacteria</taxon>
        <taxon>Bacillati</taxon>
        <taxon>Actinomycetota</taxon>
        <taxon>Actinomycetes</taxon>
        <taxon>Mycobacteriales</taxon>
        <taxon>Nocardiaceae</taxon>
        <taxon>Rhodococcus</taxon>
    </lineage>
</organism>
<dbReference type="EMBL" id="WBMO01000005">
    <property type="protein sequence ID" value="MDV2477801.1"/>
    <property type="molecule type" value="Genomic_DNA"/>
</dbReference>
<feature type="transmembrane region" description="Helical" evidence="1">
    <location>
        <begin position="157"/>
        <end position="183"/>
    </location>
</feature>
<keyword evidence="1" id="KW-0472">Membrane</keyword>
<evidence type="ECO:0000256" key="1">
    <source>
        <dbReference type="SAM" id="Phobius"/>
    </source>
</evidence>
<name>A0ABU3WUX3_9NOCA</name>
<reference evidence="2 3" key="1">
    <citation type="submission" date="2019-10" db="EMBL/GenBank/DDBJ databases">
        <title>Draft Genome Assembly of Rhodococcus zopfii DSM44189.</title>
        <authorList>
            <person name="Sutton J.M."/>
            <person name="Akob D.M."/>
            <person name="Bushman T.J."/>
        </authorList>
    </citation>
    <scope>NUCLEOTIDE SEQUENCE [LARGE SCALE GENOMIC DNA]</scope>
    <source>
        <strain evidence="2 3">DSM 44189</strain>
    </source>
</reference>
<comment type="caution">
    <text evidence="2">The sequence shown here is derived from an EMBL/GenBank/DDBJ whole genome shotgun (WGS) entry which is preliminary data.</text>
</comment>
<keyword evidence="3" id="KW-1185">Reference proteome</keyword>
<evidence type="ECO:0008006" key="4">
    <source>
        <dbReference type="Google" id="ProtNLM"/>
    </source>
</evidence>
<proteinExistence type="predicted"/>